<organism evidence="2 3">
    <name type="scientific">Coptis chinensis</name>
    <dbReference type="NCBI Taxonomy" id="261450"/>
    <lineage>
        <taxon>Eukaryota</taxon>
        <taxon>Viridiplantae</taxon>
        <taxon>Streptophyta</taxon>
        <taxon>Embryophyta</taxon>
        <taxon>Tracheophyta</taxon>
        <taxon>Spermatophyta</taxon>
        <taxon>Magnoliopsida</taxon>
        <taxon>Ranunculales</taxon>
        <taxon>Ranunculaceae</taxon>
        <taxon>Coptidoideae</taxon>
        <taxon>Coptis</taxon>
    </lineage>
</organism>
<evidence type="ECO:0000313" key="2">
    <source>
        <dbReference type="EMBL" id="KAF9598400.1"/>
    </source>
</evidence>
<reference evidence="2 3" key="1">
    <citation type="submission" date="2020-10" db="EMBL/GenBank/DDBJ databases">
        <title>The Coptis chinensis genome and diversification of protoberbering-type alkaloids.</title>
        <authorList>
            <person name="Wang B."/>
            <person name="Shu S."/>
            <person name="Song C."/>
            <person name="Liu Y."/>
        </authorList>
    </citation>
    <scope>NUCLEOTIDE SEQUENCE [LARGE SCALE GENOMIC DNA]</scope>
    <source>
        <strain evidence="2">HL-2020</strain>
        <tissue evidence="2">Leaf</tissue>
    </source>
</reference>
<keyword evidence="1" id="KW-0732">Signal</keyword>
<proteinExistence type="predicted"/>
<dbReference type="AlphaFoldDB" id="A0A835HDD3"/>
<gene>
    <name evidence="2" type="ORF">IFM89_027833</name>
</gene>
<dbReference type="Proteomes" id="UP000631114">
    <property type="component" value="Unassembled WGS sequence"/>
</dbReference>
<protein>
    <submittedName>
        <fullName evidence="2">Uncharacterized protein</fullName>
    </submittedName>
</protein>
<sequence length="54" mass="5935">FLLAFSLRALAVGSCFVISSDILEPSIDDLADQVVEVLNFFGKFVVVPKYLSQI</sequence>
<name>A0A835HDD3_9MAGN</name>
<feature type="chain" id="PRO_5032581879" evidence="1">
    <location>
        <begin position="16"/>
        <end position="54"/>
    </location>
</feature>
<feature type="signal peptide" evidence="1">
    <location>
        <begin position="1"/>
        <end position="15"/>
    </location>
</feature>
<feature type="non-terminal residue" evidence="2">
    <location>
        <position position="1"/>
    </location>
</feature>
<evidence type="ECO:0000256" key="1">
    <source>
        <dbReference type="SAM" id="SignalP"/>
    </source>
</evidence>
<accession>A0A835HDD3</accession>
<evidence type="ECO:0000313" key="3">
    <source>
        <dbReference type="Proteomes" id="UP000631114"/>
    </source>
</evidence>
<keyword evidence="3" id="KW-1185">Reference proteome</keyword>
<comment type="caution">
    <text evidence="2">The sequence shown here is derived from an EMBL/GenBank/DDBJ whole genome shotgun (WGS) entry which is preliminary data.</text>
</comment>
<dbReference type="EMBL" id="JADFTS010000007">
    <property type="protein sequence ID" value="KAF9598400.1"/>
    <property type="molecule type" value="Genomic_DNA"/>
</dbReference>